<comment type="caution">
    <text evidence="1">The sequence shown here is derived from an EMBL/GenBank/DDBJ whole genome shotgun (WGS) entry which is preliminary data.</text>
</comment>
<keyword evidence="2" id="KW-1185">Reference proteome</keyword>
<accession>A0A9D5CC06</accession>
<protein>
    <submittedName>
        <fullName evidence="1">Uncharacterized protein</fullName>
    </submittedName>
</protein>
<sequence length="121" mass="12642">MVRLLLLVSHHWNDRTGAGFTARSSALNGKADGRLSTVSISIRLPVWRRTSDGCSLWIPSLNIGGRRIPCPSLVALPLLHPFKAASGTKGGSSGSPVIDCKGRAVALNAGSKSSSASAFFL</sequence>
<dbReference type="EMBL" id="JAGGNH010000006">
    <property type="protein sequence ID" value="KAJ0970119.1"/>
    <property type="molecule type" value="Genomic_DNA"/>
</dbReference>
<dbReference type="PANTHER" id="PTHR46366">
    <property type="entry name" value="PRO-APOPTOTIC SERINE PROTEASE NMA111"/>
    <property type="match status" value="1"/>
</dbReference>
<organism evidence="1 2">
    <name type="scientific">Dioscorea zingiberensis</name>
    <dbReference type="NCBI Taxonomy" id="325984"/>
    <lineage>
        <taxon>Eukaryota</taxon>
        <taxon>Viridiplantae</taxon>
        <taxon>Streptophyta</taxon>
        <taxon>Embryophyta</taxon>
        <taxon>Tracheophyta</taxon>
        <taxon>Spermatophyta</taxon>
        <taxon>Magnoliopsida</taxon>
        <taxon>Liliopsida</taxon>
        <taxon>Dioscoreales</taxon>
        <taxon>Dioscoreaceae</taxon>
        <taxon>Dioscorea</taxon>
    </lineage>
</organism>
<dbReference type="Proteomes" id="UP001085076">
    <property type="component" value="Miscellaneous, Linkage group lg06"/>
</dbReference>
<gene>
    <name evidence="1" type="ORF">J5N97_022996</name>
</gene>
<name>A0A9D5CC06_9LILI</name>
<evidence type="ECO:0000313" key="2">
    <source>
        <dbReference type="Proteomes" id="UP001085076"/>
    </source>
</evidence>
<reference evidence="1" key="1">
    <citation type="submission" date="2021-03" db="EMBL/GenBank/DDBJ databases">
        <authorList>
            <person name="Li Z."/>
            <person name="Yang C."/>
        </authorList>
    </citation>
    <scope>NUCLEOTIDE SEQUENCE</scope>
    <source>
        <strain evidence="1">Dzin_1.0</strain>
        <tissue evidence="1">Leaf</tissue>
    </source>
</reference>
<dbReference type="PANTHER" id="PTHR46366:SF1">
    <property type="entry name" value="PDZ DOMAIN-CONTAINING PROTEIN C1685.05"/>
    <property type="match status" value="1"/>
</dbReference>
<dbReference type="AlphaFoldDB" id="A0A9D5CC06"/>
<evidence type="ECO:0000313" key="1">
    <source>
        <dbReference type="EMBL" id="KAJ0970119.1"/>
    </source>
</evidence>
<proteinExistence type="predicted"/>
<reference evidence="1" key="2">
    <citation type="journal article" date="2022" name="Hortic Res">
        <title>The genome of Dioscorea zingiberensis sheds light on the biosynthesis, origin and evolution of the medicinally important diosgenin saponins.</title>
        <authorList>
            <person name="Li Y."/>
            <person name="Tan C."/>
            <person name="Li Z."/>
            <person name="Guo J."/>
            <person name="Li S."/>
            <person name="Chen X."/>
            <person name="Wang C."/>
            <person name="Dai X."/>
            <person name="Yang H."/>
            <person name="Song W."/>
            <person name="Hou L."/>
            <person name="Xu J."/>
            <person name="Tong Z."/>
            <person name="Xu A."/>
            <person name="Yuan X."/>
            <person name="Wang W."/>
            <person name="Yang Q."/>
            <person name="Chen L."/>
            <person name="Sun Z."/>
            <person name="Wang K."/>
            <person name="Pan B."/>
            <person name="Chen J."/>
            <person name="Bao Y."/>
            <person name="Liu F."/>
            <person name="Qi X."/>
            <person name="Gang D.R."/>
            <person name="Wen J."/>
            <person name="Li J."/>
        </authorList>
    </citation>
    <scope>NUCLEOTIDE SEQUENCE</scope>
    <source>
        <strain evidence="1">Dzin_1.0</strain>
    </source>
</reference>